<gene>
    <name evidence="8" type="ORF">DBY38_08895</name>
    <name evidence="9" type="ORF">SAMN04487885_11631</name>
</gene>
<dbReference type="PROSITE" id="PS51671">
    <property type="entry name" value="ACT"/>
    <property type="match status" value="1"/>
</dbReference>
<keyword evidence="10" id="KW-1185">Reference proteome</keyword>
<dbReference type="InterPro" id="IPR012676">
    <property type="entry name" value="TGS-like"/>
</dbReference>
<dbReference type="EC" id="2.7.6.5" evidence="2"/>
<reference evidence="8 11" key="2">
    <citation type="submission" date="2018-03" db="EMBL/GenBank/DDBJ databases">
        <title>The uncultured portion of the human microbiome is neutrally assembled.</title>
        <authorList>
            <person name="Jeraldo P."/>
            <person name="Boardman L."/>
            <person name="White B.A."/>
            <person name="Nelson H."/>
            <person name="Goldenfeld N."/>
            <person name="Chia N."/>
        </authorList>
    </citation>
    <scope>NUCLEOTIDE SEQUENCE [LARGE SCALE GENOMIC DNA]</scope>
    <source>
        <strain evidence="8">CIM:MAG 903</strain>
    </source>
</reference>
<dbReference type="InterPro" id="IPR045865">
    <property type="entry name" value="ACT-like_dom_sf"/>
</dbReference>
<dbReference type="STRING" id="1529.SAMN04487885_11631"/>
<dbReference type="AlphaFoldDB" id="A0A1I2MWF1"/>
<dbReference type="SUPFAM" id="SSF109604">
    <property type="entry name" value="HD-domain/PDEase-like"/>
    <property type="match status" value="1"/>
</dbReference>
<dbReference type="Gene3D" id="3.10.20.30">
    <property type="match status" value="1"/>
</dbReference>
<dbReference type="eggNOG" id="COG0317">
    <property type="taxonomic scope" value="Bacteria"/>
</dbReference>
<evidence type="ECO:0000259" key="5">
    <source>
        <dbReference type="PROSITE" id="PS51671"/>
    </source>
</evidence>
<dbReference type="PANTHER" id="PTHR21262:SF31">
    <property type="entry name" value="GTP PYROPHOSPHOKINASE"/>
    <property type="match status" value="1"/>
</dbReference>
<dbReference type="PROSITE" id="PS51880">
    <property type="entry name" value="TGS"/>
    <property type="match status" value="1"/>
</dbReference>
<evidence type="ECO:0000256" key="4">
    <source>
        <dbReference type="RuleBase" id="RU003847"/>
    </source>
</evidence>
<feature type="domain" description="HD" evidence="6">
    <location>
        <begin position="43"/>
        <end position="142"/>
    </location>
</feature>
<evidence type="ECO:0000256" key="2">
    <source>
        <dbReference type="ARBA" id="ARBA00013251"/>
    </source>
</evidence>
<feature type="domain" description="ACT" evidence="5">
    <location>
        <begin position="650"/>
        <end position="724"/>
    </location>
</feature>
<dbReference type="Proteomes" id="UP000246114">
    <property type="component" value="Unassembled WGS sequence"/>
</dbReference>
<dbReference type="Pfam" id="PF19296">
    <property type="entry name" value="RelA_AH_RIS"/>
    <property type="match status" value="1"/>
</dbReference>
<dbReference type="InterPro" id="IPR043519">
    <property type="entry name" value="NT_sf"/>
</dbReference>
<dbReference type="Pfam" id="PF13328">
    <property type="entry name" value="HD_4"/>
    <property type="match status" value="1"/>
</dbReference>
<evidence type="ECO:0000313" key="11">
    <source>
        <dbReference type="Proteomes" id="UP000246114"/>
    </source>
</evidence>
<dbReference type="SMART" id="SM00954">
    <property type="entry name" value="RelA_SpoT"/>
    <property type="match status" value="1"/>
</dbReference>
<keyword evidence="8" id="KW-0378">Hydrolase</keyword>
<dbReference type="GO" id="GO:0015970">
    <property type="term" value="P:guanosine tetraphosphate biosynthetic process"/>
    <property type="evidence" value="ECO:0007669"/>
    <property type="project" value="UniProtKB-UniPathway"/>
</dbReference>
<comment type="catalytic activity">
    <reaction evidence="3">
        <text>GTP + ATP = guanosine 3'-diphosphate 5'-triphosphate + AMP</text>
        <dbReference type="Rhea" id="RHEA:22088"/>
        <dbReference type="ChEBI" id="CHEBI:30616"/>
        <dbReference type="ChEBI" id="CHEBI:37565"/>
        <dbReference type="ChEBI" id="CHEBI:142410"/>
        <dbReference type="ChEBI" id="CHEBI:456215"/>
        <dbReference type="EC" id="2.7.6.5"/>
    </reaction>
</comment>
<proteinExistence type="inferred from homology"/>
<dbReference type="SMART" id="SM00471">
    <property type="entry name" value="HDc"/>
    <property type="match status" value="1"/>
</dbReference>
<dbReference type="InterPro" id="IPR012675">
    <property type="entry name" value="Beta-grasp_dom_sf"/>
</dbReference>
<keyword evidence="9" id="KW-0808">Transferase</keyword>
<dbReference type="GO" id="GO:0008728">
    <property type="term" value="F:GTP diphosphokinase activity"/>
    <property type="evidence" value="ECO:0007669"/>
    <property type="project" value="UniProtKB-EC"/>
</dbReference>
<dbReference type="FunFam" id="1.10.3210.10:FF:000001">
    <property type="entry name" value="GTP pyrophosphokinase RelA"/>
    <property type="match status" value="1"/>
</dbReference>
<reference evidence="9 10" key="1">
    <citation type="submission" date="2016-10" db="EMBL/GenBank/DDBJ databases">
        <authorList>
            <person name="de Groot N.N."/>
        </authorList>
    </citation>
    <scope>NUCLEOTIDE SEQUENCE [LARGE SCALE GENOMIC DNA]</scope>
    <source>
        <strain evidence="9 10">NLAE-zl-G419</strain>
    </source>
</reference>
<dbReference type="PROSITE" id="PS51831">
    <property type="entry name" value="HD"/>
    <property type="match status" value="1"/>
</dbReference>
<dbReference type="InterPro" id="IPR004095">
    <property type="entry name" value="TGS"/>
</dbReference>
<dbReference type="UniPathway" id="UPA00908">
    <property type="reaction ID" value="UER00884"/>
</dbReference>
<dbReference type="Pfam" id="PF13291">
    <property type="entry name" value="ACT_4"/>
    <property type="match status" value="1"/>
</dbReference>
<dbReference type="Gene3D" id="1.10.3210.10">
    <property type="entry name" value="Hypothetical protein af1432"/>
    <property type="match status" value="1"/>
</dbReference>
<dbReference type="CDD" id="cd05399">
    <property type="entry name" value="NT_Rel-Spo_like"/>
    <property type="match status" value="1"/>
</dbReference>
<dbReference type="FunFam" id="3.30.460.10:FF:000001">
    <property type="entry name" value="GTP pyrophosphokinase RelA"/>
    <property type="match status" value="1"/>
</dbReference>
<dbReference type="EMBL" id="FOOE01000016">
    <property type="protein sequence ID" value="SFF93461.1"/>
    <property type="molecule type" value="Genomic_DNA"/>
</dbReference>
<protein>
    <recommendedName>
        <fullName evidence="2">GTP diphosphokinase</fullName>
        <ecNumber evidence="2">2.7.6.5</ecNumber>
    </recommendedName>
</protein>
<dbReference type="SUPFAM" id="SSF55021">
    <property type="entry name" value="ACT-like"/>
    <property type="match status" value="1"/>
</dbReference>
<dbReference type="CDD" id="cd01668">
    <property type="entry name" value="TGS_RSH"/>
    <property type="match status" value="1"/>
</dbReference>
<dbReference type="InterPro" id="IPR007685">
    <property type="entry name" value="RelA_SpoT"/>
</dbReference>
<evidence type="ECO:0000259" key="7">
    <source>
        <dbReference type="PROSITE" id="PS51880"/>
    </source>
</evidence>
<dbReference type="Pfam" id="PF04607">
    <property type="entry name" value="RelA_SpoT"/>
    <property type="match status" value="1"/>
</dbReference>
<name>A0A1I2MWF1_9CLOT</name>
<dbReference type="PANTHER" id="PTHR21262">
    <property type="entry name" value="GUANOSINE-3',5'-BIS DIPHOSPHATE 3'-PYROPHOSPHOHYDROLASE"/>
    <property type="match status" value="1"/>
</dbReference>
<dbReference type="InterPro" id="IPR033655">
    <property type="entry name" value="TGS_RelA/SpoT"/>
</dbReference>
<comment type="similarity">
    <text evidence="4">Belongs to the relA/spoT family.</text>
</comment>
<dbReference type="OrthoDB" id="9805041at2"/>
<dbReference type="NCBIfam" id="TIGR00691">
    <property type="entry name" value="spoT_relA"/>
    <property type="match status" value="1"/>
</dbReference>
<dbReference type="SUPFAM" id="SSF81271">
    <property type="entry name" value="TGS-like"/>
    <property type="match status" value="1"/>
</dbReference>
<keyword evidence="9" id="KW-0418">Kinase</keyword>
<dbReference type="InterPro" id="IPR004811">
    <property type="entry name" value="RelA/Spo_fam"/>
</dbReference>
<dbReference type="InterPro" id="IPR006674">
    <property type="entry name" value="HD_domain"/>
</dbReference>
<feature type="domain" description="TGS" evidence="7">
    <location>
        <begin position="385"/>
        <end position="446"/>
    </location>
</feature>
<dbReference type="RefSeq" id="WP_027638024.1">
    <property type="nucleotide sequence ID" value="NZ_BAAACD010000024.1"/>
</dbReference>
<dbReference type="Gene3D" id="3.30.460.10">
    <property type="entry name" value="Beta Polymerase, domain 2"/>
    <property type="match status" value="1"/>
</dbReference>
<comment type="function">
    <text evidence="4">In eubacteria ppGpp (guanosine 3'-diphosphate 5'-diphosphate) is a mediator of the stringent response that coordinates a variety of cellular activities in response to changes in nutritional abundance.</text>
</comment>
<accession>A0A1I2MWF1</accession>
<dbReference type="GO" id="GO:0016301">
    <property type="term" value="F:kinase activity"/>
    <property type="evidence" value="ECO:0007669"/>
    <property type="project" value="UniProtKB-KW"/>
</dbReference>
<dbReference type="EMBL" id="QAMZ01000043">
    <property type="protein sequence ID" value="PWL52981.1"/>
    <property type="molecule type" value="Genomic_DNA"/>
</dbReference>
<evidence type="ECO:0000256" key="1">
    <source>
        <dbReference type="ARBA" id="ARBA00004976"/>
    </source>
</evidence>
<dbReference type="GO" id="GO:0016787">
    <property type="term" value="F:hydrolase activity"/>
    <property type="evidence" value="ECO:0007669"/>
    <property type="project" value="UniProtKB-KW"/>
</dbReference>
<dbReference type="GeneID" id="90544510"/>
<dbReference type="Pfam" id="PF02824">
    <property type="entry name" value="TGS"/>
    <property type="match status" value="1"/>
</dbReference>
<dbReference type="Proteomes" id="UP000182135">
    <property type="component" value="Unassembled WGS sequence"/>
</dbReference>
<evidence type="ECO:0000259" key="6">
    <source>
        <dbReference type="PROSITE" id="PS51831"/>
    </source>
</evidence>
<dbReference type="SUPFAM" id="SSF81301">
    <property type="entry name" value="Nucleotidyltransferase"/>
    <property type="match status" value="1"/>
</dbReference>
<dbReference type="Gene3D" id="3.30.70.260">
    <property type="match status" value="1"/>
</dbReference>
<dbReference type="CDD" id="cd04876">
    <property type="entry name" value="ACT_RelA-SpoT"/>
    <property type="match status" value="1"/>
</dbReference>
<comment type="pathway">
    <text evidence="1">Purine metabolism; ppGpp biosynthesis; ppGpp from GTP: step 1/2.</text>
</comment>
<evidence type="ECO:0000313" key="10">
    <source>
        <dbReference type="Proteomes" id="UP000182135"/>
    </source>
</evidence>
<evidence type="ECO:0000313" key="8">
    <source>
        <dbReference type="EMBL" id="PWL52981.1"/>
    </source>
</evidence>
<evidence type="ECO:0000256" key="3">
    <source>
        <dbReference type="ARBA" id="ARBA00048244"/>
    </source>
</evidence>
<dbReference type="FunFam" id="3.10.20.30:FF:000002">
    <property type="entry name" value="GTP pyrophosphokinase (RelA/SpoT)"/>
    <property type="match status" value="1"/>
</dbReference>
<dbReference type="GO" id="GO:0005886">
    <property type="term" value="C:plasma membrane"/>
    <property type="evidence" value="ECO:0007669"/>
    <property type="project" value="TreeGrafter"/>
</dbReference>
<dbReference type="InterPro" id="IPR003607">
    <property type="entry name" value="HD/PDEase_dom"/>
</dbReference>
<dbReference type="CDD" id="cd00077">
    <property type="entry name" value="HDc"/>
    <property type="match status" value="1"/>
</dbReference>
<evidence type="ECO:0000313" key="9">
    <source>
        <dbReference type="EMBL" id="SFF93461.1"/>
    </source>
</evidence>
<sequence>MLDKLLDRIDKNNSNIDKAMVEKAYHIAEKAHINQKRESGEPYIIHPEEVACILIDMGLDTSTVVAGILHDVIEDTEYVYDDIKELFNEEVANLVDGVTKLEKIQYKSKEERQADNVRKMLLAMTKDIRVILIKLADRLHNMRTLKYTSPDKQKLKSKETFDIYAPLAHRLGMSKVKWELEDLAFRYMNPEEYYELVHQVAEKRAEREAYIVKVMDDLKERLLKSSIEAEIDGRPKHFYSIYRKMVNKNKTIDQIFDLTAIRVLVSNIKDCYAVLGIVHTIYRPIPGRFKDYIAMPKPNMYQSLHTTVIGPQGKTFEIQIRTFEMHKTAEYGIAAHWKYKEGAANGESKNFDMKLSWIREMLDWQNEASDAEEFMEGFKIDLFSDEVFVFTPKGVVINLPQDSTPIDFAYRIHTDIGNRCIGAKVNEKMVTLDYHLKTGEIVEILTSPTAKGPNIDWLNIAKSNQAKSKIRSWFKKQKREENISKGKDALEKECKKQGFNFTEFAKGESFEKLLRRYNLNNIDDLYADVGAGVIMASVISSKLKEPILSKAEAEKNMKELLNNNKKKAKKISKNSNGGVTVKGLSNVLIRFARCCNPLPGDGIIGYITRGKGVSVHRKDCKNIYSIPASEKDKLVEVVWTEAEKSGYTAEIQIIAEDRPGMLSEVTVVISELKIQIDAINARTTDDGLFVSNTKLRITDVAELNNVIKRLKRIKGIMEVARIEN</sequence>
<organism evidence="9 10">
    <name type="scientific">Clostridium cadaveris</name>
    <dbReference type="NCBI Taxonomy" id="1529"/>
    <lineage>
        <taxon>Bacteria</taxon>
        <taxon>Bacillati</taxon>
        <taxon>Bacillota</taxon>
        <taxon>Clostridia</taxon>
        <taxon>Eubacteriales</taxon>
        <taxon>Clostridiaceae</taxon>
        <taxon>Clostridium</taxon>
    </lineage>
</organism>
<dbReference type="InterPro" id="IPR045600">
    <property type="entry name" value="RelA/SpoT_AH_RIS"/>
</dbReference>
<dbReference type="InterPro" id="IPR002912">
    <property type="entry name" value="ACT_dom"/>
</dbReference>